<name>F6D2R4_METPW</name>
<accession>F6D2R4</accession>
<dbReference type="STRING" id="868131.MSWAN_1632"/>
<dbReference type="AlphaFoldDB" id="F6D2R4"/>
<keyword evidence="4" id="KW-1185">Reference proteome</keyword>
<protein>
    <submittedName>
        <fullName evidence="3">Uncharacterized protein</fullName>
    </submittedName>
</protein>
<dbReference type="HOGENOM" id="CLU_1514639_0_0_2"/>
<sequence length="177" mass="20606">MTKGKKTEEVKEQVSGTEEVKEQVQKKPEKELSDAEIDLQIRQLKQVKIKNHLKDEEKRIKEIKCPKCGKNLGLKPEDYMQKGSKATTIECPKCEQLIYTLVEYHDEPEQTSARMATKSKGYAWETQAPGIWKDKHTLRWAKEESEKLENNASRLTEENQKILRVQALILKELKLIK</sequence>
<evidence type="ECO:0000256" key="2">
    <source>
        <dbReference type="SAM" id="MobiDB-lite"/>
    </source>
</evidence>
<keyword evidence="1" id="KW-0175">Coiled coil</keyword>
<dbReference type="EMBL" id="CP002772">
    <property type="protein sequence ID" value="AEG18643.1"/>
    <property type="molecule type" value="Genomic_DNA"/>
</dbReference>
<dbReference type="KEGG" id="mew:MSWAN_1632"/>
<dbReference type="Proteomes" id="UP000009231">
    <property type="component" value="Chromosome"/>
</dbReference>
<evidence type="ECO:0000313" key="4">
    <source>
        <dbReference type="Proteomes" id="UP000009231"/>
    </source>
</evidence>
<feature type="region of interest" description="Disordered" evidence="2">
    <location>
        <begin position="1"/>
        <end position="32"/>
    </location>
</feature>
<organism evidence="3 4">
    <name type="scientific">Methanobacterium paludis (strain DSM 25820 / JCM 18151 / SWAN1)</name>
    <dbReference type="NCBI Taxonomy" id="868131"/>
    <lineage>
        <taxon>Archaea</taxon>
        <taxon>Methanobacteriati</taxon>
        <taxon>Methanobacteriota</taxon>
        <taxon>Methanomada group</taxon>
        <taxon>Methanobacteria</taxon>
        <taxon>Methanobacteriales</taxon>
        <taxon>Methanobacteriaceae</taxon>
        <taxon>Methanobacterium</taxon>
    </lineage>
</organism>
<reference evidence="3 4" key="1">
    <citation type="journal article" date="2014" name="Int. J. Syst. Evol. Microbiol.">
        <title>Methanobacterium paludis sp. nov. and a novel strain of Methanobacterium lacus isolated from northern peatlands.</title>
        <authorList>
            <person name="Cadillo-Quiroz H."/>
            <person name="Brauer S.L."/>
            <person name="Goodson N."/>
            <person name="Yavitt J.B."/>
            <person name="Zinder S.H."/>
        </authorList>
    </citation>
    <scope>NUCLEOTIDE SEQUENCE [LARGE SCALE GENOMIC DNA]</scope>
    <source>
        <strain evidence="4">DSM 25820 / JCM 18151 / SWAN1</strain>
    </source>
</reference>
<gene>
    <name evidence="3" type="ordered locus">MSWAN_1632</name>
</gene>
<proteinExistence type="predicted"/>
<feature type="coiled-coil region" evidence="1">
    <location>
        <begin position="138"/>
        <end position="165"/>
    </location>
</feature>
<dbReference type="RefSeq" id="WP_013826142.1">
    <property type="nucleotide sequence ID" value="NC_015574.1"/>
</dbReference>
<evidence type="ECO:0000256" key="1">
    <source>
        <dbReference type="SAM" id="Coils"/>
    </source>
</evidence>
<evidence type="ECO:0000313" key="3">
    <source>
        <dbReference type="EMBL" id="AEG18643.1"/>
    </source>
</evidence>
<dbReference type="GeneID" id="10669141"/>